<evidence type="ECO:0000313" key="2">
    <source>
        <dbReference type="Proteomes" id="UP000244189"/>
    </source>
</evidence>
<accession>A0A2T5GK87</accession>
<organism evidence="1 2">
    <name type="scientific">Sphingomonas aurantiaca</name>
    <dbReference type="NCBI Taxonomy" id="185949"/>
    <lineage>
        <taxon>Bacteria</taxon>
        <taxon>Pseudomonadati</taxon>
        <taxon>Pseudomonadota</taxon>
        <taxon>Alphaproteobacteria</taxon>
        <taxon>Sphingomonadales</taxon>
        <taxon>Sphingomonadaceae</taxon>
        <taxon>Sphingomonas</taxon>
    </lineage>
</organism>
<dbReference type="RefSeq" id="WP_107958481.1">
    <property type="nucleotide sequence ID" value="NZ_QAOG01000004.1"/>
</dbReference>
<gene>
    <name evidence="1" type="ORF">C8J26_2600</name>
</gene>
<proteinExistence type="predicted"/>
<dbReference type="EMBL" id="QAOG01000004">
    <property type="protein sequence ID" value="PTQ59748.1"/>
    <property type="molecule type" value="Genomic_DNA"/>
</dbReference>
<evidence type="ECO:0000313" key="1">
    <source>
        <dbReference type="EMBL" id="PTQ59748.1"/>
    </source>
</evidence>
<dbReference type="Proteomes" id="UP000244189">
    <property type="component" value="Unassembled WGS sequence"/>
</dbReference>
<sequence>MKKIYLIGAAPVGGNMHFPSEGVIETSPAEADDLVKAGLARFDDLDSLKVDELRTVALNESVAVGPAILKDDLITAIRARRQNKS</sequence>
<name>A0A2T5GK87_9SPHN</name>
<comment type="caution">
    <text evidence="1">The sequence shown here is derived from an EMBL/GenBank/DDBJ whole genome shotgun (WGS) entry which is preliminary data.</text>
</comment>
<protein>
    <submittedName>
        <fullName evidence="1">Uncharacterized protein</fullName>
    </submittedName>
</protein>
<dbReference type="AlphaFoldDB" id="A0A2T5GK87"/>
<reference evidence="1 2" key="1">
    <citation type="submission" date="2018-04" db="EMBL/GenBank/DDBJ databases">
        <title>Genomic Encyclopedia of Type Strains, Phase III (KMG-III): the genomes of soil and plant-associated and newly described type strains.</title>
        <authorList>
            <person name="Whitman W."/>
        </authorList>
    </citation>
    <scope>NUCLEOTIDE SEQUENCE [LARGE SCALE GENOMIC DNA]</scope>
    <source>
        <strain evidence="1 2">MA101b</strain>
    </source>
</reference>
<keyword evidence="2" id="KW-1185">Reference proteome</keyword>